<accession>A0AAD5S930</accession>
<feature type="domain" description="ABC-type glycine betaine transport system substrate-binding" evidence="4">
    <location>
        <begin position="280"/>
        <end position="424"/>
    </location>
</feature>
<dbReference type="PANTHER" id="PTHR11319:SF35">
    <property type="entry name" value="OUTER MEMBRANE PROTEIN PMPC-RELATED"/>
    <property type="match status" value="1"/>
</dbReference>
<name>A0AAD5S930_9FUNG</name>
<feature type="signal peptide" evidence="3">
    <location>
        <begin position="1"/>
        <end position="27"/>
    </location>
</feature>
<feature type="compositionally biased region" description="Basic residues" evidence="1">
    <location>
        <begin position="1087"/>
        <end position="1103"/>
    </location>
</feature>
<gene>
    <name evidence="5" type="ORF">HK097_009337</name>
</gene>
<feature type="region of interest" description="Disordered" evidence="1">
    <location>
        <begin position="1024"/>
        <end position="1103"/>
    </location>
</feature>
<evidence type="ECO:0000259" key="4">
    <source>
        <dbReference type="Pfam" id="PF04069"/>
    </source>
</evidence>
<feature type="compositionally biased region" description="Basic and acidic residues" evidence="1">
    <location>
        <begin position="1064"/>
        <end position="1075"/>
    </location>
</feature>
<organism evidence="5 6">
    <name type="scientific">Rhizophlyctis rosea</name>
    <dbReference type="NCBI Taxonomy" id="64517"/>
    <lineage>
        <taxon>Eukaryota</taxon>
        <taxon>Fungi</taxon>
        <taxon>Fungi incertae sedis</taxon>
        <taxon>Chytridiomycota</taxon>
        <taxon>Chytridiomycota incertae sedis</taxon>
        <taxon>Chytridiomycetes</taxon>
        <taxon>Rhizophlyctidales</taxon>
        <taxon>Rhizophlyctidaceae</taxon>
        <taxon>Rhizophlyctis</taxon>
    </lineage>
</organism>
<dbReference type="AlphaFoldDB" id="A0AAD5S930"/>
<protein>
    <recommendedName>
        <fullName evidence="4">ABC-type glycine betaine transport system substrate-binding domain-containing protein</fullName>
    </recommendedName>
</protein>
<comment type="caution">
    <text evidence="5">The sequence shown here is derived from an EMBL/GenBank/DDBJ whole genome shotgun (WGS) entry which is preliminary data.</text>
</comment>
<dbReference type="GO" id="GO:0043190">
    <property type="term" value="C:ATP-binding cassette (ABC) transporter complex"/>
    <property type="evidence" value="ECO:0007669"/>
    <property type="project" value="InterPro"/>
</dbReference>
<dbReference type="Pfam" id="PF04069">
    <property type="entry name" value="OpuAC"/>
    <property type="match status" value="1"/>
</dbReference>
<keyword evidence="2" id="KW-1133">Transmembrane helix</keyword>
<dbReference type="Proteomes" id="UP001212841">
    <property type="component" value="Unassembled WGS sequence"/>
</dbReference>
<evidence type="ECO:0000256" key="1">
    <source>
        <dbReference type="SAM" id="MobiDB-lite"/>
    </source>
</evidence>
<keyword evidence="3" id="KW-0732">Signal</keyword>
<feature type="transmembrane region" description="Helical" evidence="2">
    <location>
        <begin position="558"/>
        <end position="579"/>
    </location>
</feature>
<feature type="transmembrane region" description="Helical" evidence="2">
    <location>
        <begin position="865"/>
        <end position="888"/>
    </location>
</feature>
<evidence type="ECO:0000313" key="5">
    <source>
        <dbReference type="EMBL" id="KAJ3049693.1"/>
    </source>
</evidence>
<dbReference type="EMBL" id="JADGJD010000609">
    <property type="protein sequence ID" value="KAJ3049693.1"/>
    <property type="molecule type" value="Genomic_DNA"/>
</dbReference>
<evidence type="ECO:0000256" key="2">
    <source>
        <dbReference type="SAM" id="Phobius"/>
    </source>
</evidence>
<feature type="transmembrane region" description="Helical" evidence="2">
    <location>
        <begin position="783"/>
        <end position="803"/>
    </location>
</feature>
<evidence type="ECO:0000313" key="6">
    <source>
        <dbReference type="Proteomes" id="UP001212841"/>
    </source>
</evidence>
<dbReference type="GO" id="GO:0022857">
    <property type="term" value="F:transmembrane transporter activity"/>
    <property type="evidence" value="ECO:0007669"/>
    <property type="project" value="InterPro"/>
</dbReference>
<feature type="transmembrane region" description="Helical" evidence="2">
    <location>
        <begin position="841"/>
        <end position="859"/>
    </location>
</feature>
<keyword evidence="2" id="KW-0472">Membrane</keyword>
<dbReference type="InterPro" id="IPR007210">
    <property type="entry name" value="ABC_Gly_betaine_transp_sub-bd"/>
</dbReference>
<dbReference type="SUPFAM" id="SSF53850">
    <property type="entry name" value="Periplasmic binding protein-like II"/>
    <property type="match status" value="1"/>
</dbReference>
<keyword evidence="6" id="KW-1185">Reference proteome</keyword>
<reference evidence="5" key="1">
    <citation type="submission" date="2020-05" db="EMBL/GenBank/DDBJ databases">
        <title>Phylogenomic resolution of chytrid fungi.</title>
        <authorList>
            <person name="Stajich J.E."/>
            <person name="Amses K."/>
            <person name="Simmons R."/>
            <person name="Seto K."/>
            <person name="Myers J."/>
            <person name="Bonds A."/>
            <person name="Quandt C.A."/>
            <person name="Barry K."/>
            <person name="Liu P."/>
            <person name="Grigoriev I."/>
            <person name="Longcore J.E."/>
            <person name="James T.Y."/>
        </authorList>
    </citation>
    <scope>NUCLEOTIDE SEQUENCE</scope>
    <source>
        <strain evidence="5">JEL0318</strain>
    </source>
</reference>
<proteinExistence type="predicted"/>
<keyword evidence="2" id="KW-0812">Transmembrane</keyword>
<dbReference type="PANTHER" id="PTHR11319">
    <property type="entry name" value="G PROTEIN-COUPLED RECEPTOR-RELATED"/>
    <property type="match status" value="1"/>
</dbReference>
<evidence type="ECO:0000256" key="3">
    <source>
        <dbReference type="SAM" id="SignalP"/>
    </source>
</evidence>
<dbReference type="SUPFAM" id="SSF57184">
    <property type="entry name" value="Growth factor receptor domain"/>
    <property type="match status" value="1"/>
</dbReference>
<sequence length="1103" mass="122642">MESSAKVRNAFNILLLLFALAPGAVLAMPTNHWLPRNDSERCLRDTPTFAADARPIVLPYWDWGSTKIVHQKYLTKMVTQVLRILIEDVLGTPVVLLDGIPAYNEMHDLNPDVWYPDLLMLQNGDYHIDLEVWGEYGPEGDEFFNNGTVVSAGPLGYIGAKGWYIPSYMLELDETLDSYGTYKFQEAAALFSASDTPYTDLWTALRALLSDEQNDIAKTAIDTTFEAEAACGAGATLPEEKRKCVEEAVAAYMNRTRGVNGLSAGVGLPKGVIYSPGVDWGAYEEAIVQNLGLYLDVNSLTTDDTIFATMMRERVAAQQAFLTHWYSPHAIFGGAGALNLTRVGLPDPSDACEEMIRTQDIANYNCDYPRTLLFKIVSQEVRRFWPKVYYLTNQFALRLTDINDMLAAVDTGGTEYEAACGWVKAKQAVWERFMPARVDGCPPGTTMGLDPDGNEICAQCQENTYNRIKNGKCIPCPSGAICPGGEEIMVQEQYWIDPQSDYTFPILYLCQTAHCCSGNCTMERQCADGFGGTLCSECKDGYYEWNDECVSCDQGANWGVLALIALFVIGDTIVFTLWVPEDTLFWHDVLLYFQIASYLMDYRRSDVTSGLDFLNLEVNKAVYTTSNSFQQVCSALFVTGEKHYDTSDSFHNLGAARAQSRDLEQKIEEIWAGRVLAIVIATYMPVVHPAINTFSCRAIGSTQVMRDLPMIECWGHEHLGLLIWGGAVFLIWVVIFPLLVGGLLRYTIRTIVQNAKQIDQDGESTGKVLKGLYVLYHGYKPAYYYWLIPDLFFRVAVAMAASLTERTSVFHALSIVLIIWVYAMLNYAFKPARHQFDNYSRRVMYISLIALGVCQVLPYEESTSIFGLVATYMFLAVPAALAPIFFVVEGARTVNSWEDGGEAGKGIKGRISRLPVVRKLRGLADHWADEEHKRANVVEFSLARLPKTKSVNNIAGSGYVHGSVASISPGGQLKRFNSNVILGENGVGIMRSQVLVTSEMEAYRSKWTIDEDTGYLQVLGRSSVTRGHGRSSGDIGGRPRTLSTEMGRPRTLSTEVISPNIGGERSRSKLSEMSRPRVMSDIQGGNVHRKAPASPRHLRRNLD</sequence>
<feature type="transmembrane region" description="Helical" evidence="2">
    <location>
        <begin position="671"/>
        <end position="691"/>
    </location>
</feature>
<dbReference type="InterPro" id="IPR009030">
    <property type="entry name" value="Growth_fac_rcpt_cys_sf"/>
</dbReference>
<feature type="chain" id="PRO_5042089217" description="ABC-type glycine betaine transport system substrate-binding domain-containing protein" evidence="3">
    <location>
        <begin position="28"/>
        <end position="1103"/>
    </location>
</feature>
<feature type="transmembrane region" description="Helical" evidence="2">
    <location>
        <begin position="809"/>
        <end position="829"/>
    </location>
</feature>
<feature type="transmembrane region" description="Helical" evidence="2">
    <location>
        <begin position="721"/>
        <end position="744"/>
    </location>
</feature>